<sequence length="736" mass="81658">MDVILTEKYSVARDYVIPALGGVSSNHSKYSQTTKSTQGYVITASNQVVVWCQGHLLTTDYSASGANLWKLDKLPFYTEVDKLVFVPESKTKSQVELIGKLMAQIQPTESFIIATDCEAEGELIARELIEYHKYTGRVMRLWSNDSMTVANMKKNLSDLKPGSDFDYLHCKAKYRNFTDFFIGINLTEIATVAGRQILGDKSKTAYSIGRVQTPLLCAIAKREGEIESFTSSLSYRLVQNFTSDSHQYSSDILLNGNEDLSSFVDSPDASNNLNLMSSVQSSIVSALSQGKFTVNKVEDKPNKYSPPLFSLTTLQKHMNKVAGWSAVKTESVADSLYKAGLSSYPRTSGQYLSEDWSIKNKYVKIIQSFIPVLSTTRNVSVLPDDVVKDKVLSSGRRLFNLQALKDTDAAHDAYIIETDRFFTAKLTPDQKLLGEEVIKRMIQVVFSPVETYKVSYTLTVDLAGSGIKLSDGSELINATTTLSGTYVPGLDNPDGYSDWRRFYTDNVIQTENETLFNSAQPAPTDVKSREVKTKAPSPFTAITVLDWLEKNRLGTAATRTTYLANLIDKGYVFLQSKAVKLTDKGKIVYDIFKSSEFSSDECTTTLEDNITRLAKGELSELDYTSSLFTKMVTYKDDIINGLKNTTLTPSSGKSTKVSLSCPACSQPINEIGYVGVKCQCGFSFPRKMLGKTFTDNDIIKLVTTKTLPVKGMTSKKGKKFNTVLVLDNNAQLQFTF</sequence>
<evidence type="ECO:0000256" key="6">
    <source>
        <dbReference type="ARBA" id="ARBA00023235"/>
    </source>
</evidence>
<dbReference type="PANTHER" id="PTHR11390">
    <property type="entry name" value="PROKARYOTIC DNA TOPOISOMERASE"/>
    <property type="match status" value="1"/>
</dbReference>
<evidence type="ECO:0000256" key="5">
    <source>
        <dbReference type="ARBA" id="ARBA00023125"/>
    </source>
</evidence>
<dbReference type="Proteomes" id="UP000288507">
    <property type="component" value="Unassembled WGS sequence"/>
</dbReference>
<evidence type="ECO:0000256" key="1">
    <source>
        <dbReference type="ARBA" id="ARBA00000213"/>
    </source>
</evidence>
<dbReference type="GO" id="GO:0003917">
    <property type="term" value="F:DNA topoisomerase type I (single strand cut, ATP-independent) activity"/>
    <property type="evidence" value="ECO:0007669"/>
    <property type="project" value="UniProtKB-EC"/>
</dbReference>
<dbReference type="InterPro" id="IPR025589">
    <property type="entry name" value="Toprim_C_rpt"/>
</dbReference>
<dbReference type="Gene3D" id="3.40.50.140">
    <property type="match status" value="1"/>
</dbReference>
<keyword evidence="5" id="KW-0238">DNA-binding</keyword>
<dbReference type="RefSeq" id="WP_126232205.1">
    <property type="nucleotide sequence ID" value="NZ_PRBV01000005.1"/>
</dbReference>
<dbReference type="SUPFAM" id="SSF56712">
    <property type="entry name" value="Prokaryotic type I DNA topoisomerase"/>
    <property type="match status" value="1"/>
</dbReference>
<dbReference type="AlphaFoldDB" id="A0A431EEE1"/>
<dbReference type="Pfam" id="PF13342">
    <property type="entry name" value="Toprim_Crpt"/>
    <property type="match status" value="1"/>
</dbReference>
<dbReference type="InterPro" id="IPR003602">
    <property type="entry name" value="Topo_IA_DNA-bd_dom"/>
</dbReference>
<dbReference type="PRINTS" id="PR00417">
    <property type="entry name" value="PRTPISMRASEI"/>
</dbReference>
<evidence type="ECO:0000256" key="2">
    <source>
        <dbReference type="ARBA" id="ARBA00009446"/>
    </source>
</evidence>
<dbReference type="PANTHER" id="PTHR11390:SF21">
    <property type="entry name" value="DNA TOPOISOMERASE 3-ALPHA"/>
    <property type="match status" value="1"/>
</dbReference>
<proteinExistence type="inferred from homology"/>
<dbReference type="InterPro" id="IPR013826">
    <property type="entry name" value="Topo_IA_cen_sub3"/>
</dbReference>
<dbReference type="PROSITE" id="PS52039">
    <property type="entry name" value="TOPO_IA_2"/>
    <property type="match status" value="1"/>
</dbReference>
<evidence type="ECO:0000313" key="12">
    <source>
        <dbReference type="EMBL" id="RTJ79639.1"/>
    </source>
</evidence>
<evidence type="ECO:0000256" key="8">
    <source>
        <dbReference type="ARBA" id="ARBA00031985"/>
    </source>
</evidence>
<dbReference type="Gene3D" id="2.70.20.10">
    <property type="entry name" value="Topoisomerase I, domain 3"/>
    <property type="match status" value="1"/>
</dbReference>
<dbReference type="GO" id="GO:0006310">
    <property type="term" value="P:DNA recombination"/>
    <property type="evidence" value="ECO:0007669"/>
    <property type="project" value="TreeGrafter"/>
</dbReference>
<organism evidence="12 13">
    <name type="scientific">Campylobacter jejuni</name>
    <dbReference type="NCBI Taxonomy" id="197"/>
    <lineage>
        <taxon>Bacteria</taxon>
        <taxon>Pseudomonadati</taxon>
        <taxon>Campylobacterota</taxon>
        <taxon>Epsilonproteobacteria</taxon>
        <taxon>Campylobacterales</taxon>
        <taxon>Campylobacteraceae</taxon>
        <taxon>Campylobacter</taxon>
    </lineage>
</organism>
<evidence type="ECO:0000256" key="7">
    <source>
        <dbReference type="ARBA" id="ARBA00030003"/>
    </source>
</evidence>
<evidence type="ECO:0000313" key="13">
    <source>
        <dbReference type="Proteomes" id="UP000288507"/>
    </source>
</evidence>
<dbReference type="SMART" id="SM00437">
    <property type="entry name" value="TOP1Ac"/>
    <property type="match status" value="1"/>
</dbReference>
<dbReference type="InterPro" id="IPR023405">
    <property type="entry name" value="Topo_IA_core_domain"/>
</dbReference>
<dbReference type="EMBL" id="PRBV01000005">
    <property type="protein sequence ID" value="RTJ79639.1"/>
    <property type="molecule type" value="Genomic_DNA"/>
</dbReference>
<gene>
    <name evidence="12" type="ORF">C3H57_04510</name>
</gene>
<dbReference type="SMART" id="SM00493">
    <property type="entry name" value="TOPRIM"/>
    <property type="match status" value="1"/>
</dbReference>
<dbReference type="InterPro" id="IPR013824">
    <property type="entry name" value="Topo_IA_cen_sub1"/>
</dbReference>
<protein>
    <recommendedName>
        <fullName evidence="3">DNA topoisomerase</fullName>
        <ecNumber evidence="3">5.6.2.1</ecNumber>
    </recommendedName>
    <alternativeName>
        <fullName evidence="10">Omega-protein</fullName>
    </alternativeName>
    <alternativeName>
        <fullName evidence="9">Relaxing enzyme</fullName>
    </alternativeName>
    <alternativeName>
        <fullName evidence="7">Swivelase</fullName>
    </alternativeName>
    <alternativeName>
        <fullName evidence="8">Untwisting enzyme</fullName>
    </alternativeName>
</protein>
<feature type="domain" description="Topo IA-type catalytic" evidence="11">
    <location>
        <begin position="165"/>
        <end position="635"/>
    </location>
</feature>
<evidence type="ECO:0000256" key="10">
    <source>
        <dbReference type="ARBA" id="ARBA00032877"/>
    </source>
</evidence>
<dbReference type="InterPro" id="IPR003601">
    <property type="entry name" value="Topo_IA_2"/>
</dbReference>
<dbReference type="Pfam" id="PF01751">
    <property type="entry name" value="Toprim"/>
    <property type="match status" value="1"/>
</dbReference>
<dbReference type="EC" id="5.6.2.1" evidence="3"/>
<comment type="catalytic activity">
    <reaction evidence="1">
        <text>ATP-independent breakage of single-stranded DNA, followed by passage and rejoining.</text>
        <dbReference type="EC" id="5.6.2.1"/>
    </reaction>
</comment>
<dbReference type="Gene3D" id="1.10.290.10">
    <property type="entry name" value="Topoisomerase I, domain 4"/>
    <property type="match status" value="1"/>
</dbReference>
<dbReference type="GO" id="GO:0006281">
    <property type="term" value="P:DNA repair"/>
    <property type="evidence" value="ECO:0007669"/>
    <property type="project" value="TreeGrafter"/>
</dbReference>
<comment type="similarity">
    <text evidence="2">Belongs to the type IA topoisomerase family.</text>
</comment>
<dbReference type="GO" id="GO:0003677">
    <property type="term" value="F:DNA binding"/>
    <property type="evidence" value="ECO:0007669"/>
    <property type="project" value="UniProtKB-KW"/>
</dbReference>
<evidence type="ECO:0000256" key="3">
    <source>
        <dbReference type="ARBA" id="ARBA00012891"/>
    </source>
</evidence>
<dbReference type="Pfam" id="PF01131">
    <property type="entry name" value="Topoisom_bac"/>
    <property type="match status" value="1"/>
</dbReference>
<name>A0A431EEE1_CAMJU</name>
<dbReference type="InterPro" id="IPR013497">
    <property type="entry name" value="Topo_IA_cen"/>
</dbReference>
<dbReference type="GO" id="GO:0043597">
    <property type="term" value="C:cytoplasmic replication fork"/>
    <property type="evidence" value="ECO:0007669"/>
    <property type="project" value="TreeGrafter"/>
</dbReference>
<evidence type="ECO:0000256" key="9">
    <source>
        <dbReference type="ARBA" id="ARBA00032235"/>
    </source>
</evidence>
<dbReference type="SMART" id="SM00436">
    <property type="entry name" value="TOP1Bc"/>
    <property type="match status" value="1"/>
</dbReference>
<comment type="caution">
    <text evidence="12">The sequence shown here is derived from an EMBL/GenBank/DDBJ whole genome shotgun (WGS) entry which is preliminary data.</text>
</comment>
<dbReference type="InterPro" id="IPR006171">
    <property type="entry name" value="TOPRIM_dom"/>
</dbReference>
<evidence type="ECO:0000259" key="11">
    <source>
        <dbReference type="PROSITE" id="PS52039"/>
    </source>
</evidence>
<evidence type="ECO:0000256" key="4">
    <source>
        <dbReference type="ARBA" id="ARBA00023029"/>
    </source>
</evidence>
<dbReference type="Gene3D" id="1.10.460.10">
    <property type="entry name" value="Topoisomerase I, domain 2"/>
    <property type="match status" value="1"/>
</dbReference>
<dbReference type="InterPro" id="IPR013825">
    <property type="entry name" value="Topo_IA_cen_sub2"/>
</dbReference>
<keyword evidence="4" id="KW-0799">Topoisomerase</keyword>
<accession>A0A431EEE1</accession>
<dbReference type="GO" id="GO:0006265">
    <property type="term" value="P:DNA topological change"/>
    <property type="evidence" value="ECO:0007669"/>
    <property type="project" value="InterPro"/>
</dbReference>
<dbReference type="InterPro" id="IPR000380">
    <property type="entry name" value="Topo_IA"/>
</dbReference>
<keyword evidence="6" id="KW-0413">Isomerase</keyword>
<reference evidence="12" key="1">
    <citation type="journal article" date="2019" name="Appl. Environ. Microbiol.">
        <title>Population genetics and characterization of Campylobacter jejuni isolates in western jackdaws and game birds in Finland.</title>
        <authorList>
            <person name="Kovanen S."/>
            <person name="Rossi M."/>
            <person name="Pohja-Mykra M."/>
            <person name="Nieminen T."/>
            <person name="Raunio-Saarnisto M."/>
            <person name="Sauvala M."/>
            <person name="Fredriksson-Ahomaa M."/>
            <person name="Hanninen M.L."/>
            <person name="Kivisto R."/>
        </authorList>
    </citation>
    <scope>NUCLEOTIDE SEQUENCE [LARGE SCALE GENOMIC DNA]</scope>
    <source>
        <strain evidence="12">CB313</strain>
    </source>
</reference>